<proteinExistence type="predicted"/>
<gene>
    <name evidence="1" type="ORF">NXS09_04335</name>
</gene>
<reference evidence="1" key="2">
    <citation type="journal article" date="2023" name="Curr. Microbiol.">
        <title>Neisseria montereyensis sp. nov., Isolated from Oropharynx of California Sea Lion (Zalophus californianus): Genomic, Phylogenetic, and Phenotypic Study.</title>
        <authorList>
            <person name="Volokhov D.V."/>
            <person name="Zagorodnyaya T.A."/>
            <person name="Furtak V.A."/>
            <person name="Nattanmai G."/>
            <person name="Randall L."/>
            <person name="Jose S."/>
            <person name="Gao Y."/>
            <person name="Gulland F.M."/>
            <person name="Eisenberg T."/>
            <person name="Delmonte P."/>
            <person name="Blom J."/>
            <person name="Mitchell K.K."/>
        </authorList>
    </citation>
    <scope>NUCLEOTIDE SEQUENCE</scope>
    <source>
        <strain evidence="1">CSL10203-ORH2</strain>
    </source>
</reference>
<evidence type="ECO:0000313" key="2">
    <source>
        <dbReference type="Proteomes" id="UP001166947"/>
    </source>
</evidence>
<accession>A0ABT2FC30</accession>
<evidence type="ECO:0000313" key="1">
    <source>
        <dbReference type="EMBL" id="MCS4533525.1"/>
    </source>
</evidence>
<reference evidence="1" key="1">
    <citation type="submission" date="2022-08" db="EMBL/GenBank/DDBJ databases">
        <authorList>
            <person name="Volokhov D.V."/>
            <person name="Furtak V.A."/>
            <person name="Zagorodnyaya T.A."/>
        </authorList>
    </citation>
    <scope>NUCLEOTIDE SEQUENCE</scope>
    <source>
        <strain evidence="1">CSL10203-ORH2</strain>
    </source>
</reference>
<keyword evidence="2" id="KW-1185">Reference proteome</keyword>
<protein>
    <submittedName>
        <fullName evidence="1">Uncharacterized protein</fullName>
    </submittedName>
</protein>
<organism evidence="1 2">
    <name type="scientific">Neisseria montereyensis</name>
    <dbReference type="NCBI Taxonomy" id="2973938"/>
    <lineage>
        <taxon>Bacteria</taxon>
        <taxon>Pseudomonadati</taxon>
        <taxon>Pseudomonadota</taxon>
        <taxon>Betaproteobacteria</taxon>
        <taxon>Neisseriales</taxon>
        <taxon>Neisseriaceae</taxon>
        <taxon>Neisseria</taxon>
    </lineage>
</organism>
<dbReference type="Proteomes" id="UP001166947">
    <property type="component" value="Unassembled WGS sequence"/>
</dbReference>
<comment type="caution">
    <text evidence="1">The sequence shown here is derived from an EMBL/GenBank/DDBJ whole genome shotgun (WGS) entry which is preliminary data.</text>
</comment>
<dbReference type="RefSeq" id="WP_259291338.1">
    <property type="nucleotide sequence ID" value="NZ_JANUXW010000003.1"/>
</dbReference>
<name>A0ABT2FC30_9NEIS</name>
<dbReference type="EMBL" id="JANUXW010000003">
    <property type="protein sequence ID" value="MCS4533525.1"/>
    <property type="molecule type" value="Genomic_DNA"/>
</dbReference>
<sequence length="84" mass="9663">MCHRHARVARIPIIRVRSLHHTPYKGFIPKTLIQNNPITLTLYQSSRPSEKQSSDGLKYWQYKYGNYSLPCVGADYISARIGIS</sequence>